<dbReference type="EMBL" id="BARS01008561">
    <property type="protein sequence ID" value="GAF80576.1"/>
    <property type="molecule type" value="Genomic_DNA"/>
</dbReference>
<dbReference type="GO" id="GO:0005840">
    <property type="term" value="C:ribosome"/>
    <property type="evidence" value="ECO:0007669"/>
    <property type="project" value="UniProtKB-KW"/>
</dbReference>
<dbReference type="InterPro" id="IPR001197">
    <property type="entry name" value="Ribosomal_uL16_euk_arch"/>
</dbReference>
<sequence length="182" mass="20817">RDPQQYLIDPTPSPRWKTMKARNFREIKGMAYTRRKYMRGIPGSKIVKFTMGNPNGEFSHTVELVNLKEGQIRHNALESGRIAANRVLEPLGRENFFLKIVPYPHIVLREHKRINVAQADRFQEGMKKAYGKPVGTAAALKRGKTILVARVDEENLKDAREALKRASAKFPLPCRVIVKKNN</sequence>
<dbReference type="PIRSF" id="PIRSF005590">
    <property type="entry name" value="Ribosomal_L10"/>
    <property type="match status" value="1"/>
</dbReference>
<evidence type="ECO:0000256" key="1">
    <source>
        <dbReference type="ARBA" id="ARBA00008931"/>
    </source>
</evidence>
<dbReference type="PANTHER" id="PTHR11726">
    <property type="entry name" value="60S RIBOSOMAL PROTEIN L10"/>
    <property type="match status" value="1"/>
</dbReference>
<comment type="caution">
    <text evidence="4">The sequence shown here is derived from an EMBL/GenBank/DDBJ whole genome shotgun (WGS) entry which is preliminary data.</text>
</comment>
<dbReference type="NCBIfam" id="NF003239">
    <property type="entry name" value="PRK04199.1-4"/>
    <property type="match status" value="1"/>
</dbReference>
<gene>
    <name evidence="4" type="ORF">S01H1_16294</name>
</gene>
<accession>X0SZM9</accession>
<dbReference type="AlphaFoldDB" id="X0SZM9"/>
<proteinExistence type="inferred from homology"/>
<dbReference type="SUPFAM" id="SSF54686">
    <property type="entry name" value="Ribosomal protein L16p/L10e"/>
    <property type="match status" value="1"/>
</dbReference>
<reference evidence="4" key="1">
    <citation type="journal article" date="2014" name="Front. Microbiol.">
        <title>High frequency of phylogenetically diverse reductive dehalogenase-homologous genes in deep subseafloor sedimentary metagenomes.</title>
        <authorList>
            <person name="Kawai M."/>
            <person name="Futagami T."/>
            <person name="Toyoda A."/>
            <person name="Takaki Y."/>
            <person name="Nishi S."/>
            <person name="Hori S."/>
            <person name="Arai W."/>
            <person name="Tsubouchi T."/>
            <person name="Morono Y."/>
            <person name="Uchiyama I."/>
            <person name="Ito T."/>
            <person name="Fujiyama A."/>
            <person name="Inagaki F."/>
            <person name="Takami H."/>
        </authorList>
    </citation>
    <scope>NUCLEOTIDE SEQUENCE</scope>
    <source>
        <strain evidence="4">Expedition CK06-06</strain>
    </source>
</reference>
<protein>
    <submittedName>
        <fullName evidence="4">Uncharacterized protein</fullName>
    </submittedName>
</protein>
<keyword evidence="2" id="KW-0689">Ribosomal protein</keyword>
<evidence type="ECO:0000256" key="2">
    <source>
        <dbReference type="ARBA" id="ARBA00022980"/>
    </source>
</evidence>
<comment type="similarity">
    <text evidence="1">Belongs to the universal ribosomal protein uL16 family.</text>
</comment>
<dbReference type="GO" id="GO:0003735">
    <property type="term" value="F:structural constituent of ribosome"/>
    <property type="evidence" value="ECO:0007669"/>
    <property type="project" value="InterPro"/>
</dbReference>
<feature type="non-terminal residue" evidence="4">
    <location>
        <position position="1"/>
    </location>
</feature>
<dbReference type="GO" id="GO:1990904">
    <property type="term" value="C:ribonucleoprotein complex"/>
    <property type="evidence" value="ECO:0007669"/>
    <property type="project" value="UniProtKB-KW"/>
</dbReference>
<name>X0SZM9_9ZZZZ</name>
<keyword evidence="3" id="KW-0687">Ribonucleoprotein</keyword>
<dbReference type="InterPro" id="IPR047873">
    <property type="entry name" value="Ribosomal_uL16"/>
</dbReference>
<evidence type="ECO:0000313" key="4">
    <source>
        <dbReference type="EMBL" id="GAF80576.1"/>
    </source>
</evidence>
<dbReference type="Pfam" id="PF00252">
    <property type="entry name" value="Ribosomal_L16"/>
    <property type="match status" value="1"/>
</dbReference>
<organism evidence="4">
    <name type="scientific">marine sediment metagenome</name>
    <dbReference type="NCBI Taxonomy" id="412755"/>
    <lineage>
        <taxon>unclassified sequences</taxon>
        <taxon>metagenomes</taxon>
        <taxon>ecological metagenomes</taxon>
    </lineage>
</organism>
<dbReference type="InterPro" id="IPR036920">
    <property type="entry name" value="Ribosomal_uL16_sf"/>
</dbReference>
<dbReference type="Gene3D" id="3.90.1170.10">
    <property type="entry name" value="Ribosomal protein L10e/L16"/>
    <property type="match status" value="1"/>
</dbReference>
<evidence type="ECO:0000256" key="3">
    <source>
        <dbReference type="ARBA" id="ARBA00023274"/>
    </source>
</evidence>
<dbReference type="GO" id="GO:0006412">
    <property type="term" value="P:translation"/>
    <property type="evidence" value="ECO:0007669"/>
    <property type="project" value="InterPro"/>
</dbReference>